<feature type="domain" description="Mandelate racemase/muconate lactonizing enzyme C-terminal" evidence="5">
    <location>
        <begin position="137"/>
        <end position="239"/>
    </location>
</feature>
<dbReference type="GO" id="GO:0000287">
    <property type="term" value="F:magnesium ion binding"/>
    <property type="evidence" value="ECO:0007669"/>
    <property type="project" value="TreeGrafter"/>
</dbReference>
<dbReference type="STRING" id="408015.SXIM_49390"/>
<dbReference type="Pfam" id="PF13378">
    <property type="entry name" value="MR_MLE_C"/>
    <property type="match status" value="1"/>
</dbReference>
<evidence type="ECO:0000256" key="2">
    <source>
        <dbReference type="ARBA" id="ARBA00022723"/>
    </source>
</evidence>
<dbReference type="RefSeq" id="WP_078847022.1">
    <property type="nucleotide sequence ID" value="NZ_CP009922.3"/>
</dbReference>
<dbReference type="Gene3D" id="3.20.20.120">
    <property type="entry name" value="Enolase-like C-terminal domain"/>
    <property type="match status" value="1"/>
</dbReference>
<sequence>MRITGYRTLTTVHRWGRPVGDANGVFADGVVPVPIILVDTDEGITGVGLGSHAEADVLFAAIEGEDPRGVTVLYDRMLRQTFKAGHAGARFGTIGALDTALWDIKAQAAGEPLWRLLGGLDRTVPAYASGLDIGLSEDELVAVYQEYAEHGIRAAKIKGGLDPDRDRRRLTLVQEVLRDAAHGVRPGLMLDANETWTRKQAVRHVAEIERTLDLIWIEEPVRRWDAEGLAAVQRGVRASVASGENLTGLEQYRPLLAAGALDIVQTAAVHGVTHFLRVAALAHAHDLPVSPIGNTPIGLLHAATAMPHHLVSELQDLQPPAGLSLDLHVADGAFVLGDTPGLGLRVDAETIAARHTPHTAAPGTPHIRPEQAGRRLLPVTGNPPPHPARSTPPAPVVQEPRPALHPDLDLLVTPRHDERT</sequence>
<evidence type="ECO:0000313" key="7">
    <source>
        <dbReference type="Proteomes" id="UP000034034"/>
    </source>
</evidence>
<reference evidence="6" key="1">
    <citation type="submission" date="2019-08" db="EMBL/GenBank/DDBJ databases">
        <title>Complete genome sequence of a mangrove-derived Streptomyces xiamenensis.</title>
        <authorList>
            <person name="Xu J."/>
        </authorList>
    </citation>
    <scope>NUCLEOTIDE SEQUENCE</scope>
    <source>
        <strain evidence="6">318</strain>
    </source>
</reference>
<comment type="cofactor">
    <cofactor evidence="1">
        <name>Mg(2+)</name>
        <dbReference type="ChEBI" id="CHEBI:18420"/>
    </cofactor>
</comment>
<name>A0A0F7G059_9ACTN</name>
<dbReference type="InterPro" id="IPR046945">
    <property type="entry name" value="RHMD-like"/>
</dbReference>
<feature type="compositionally biased region" description="Basic and acidic residues" evidence="4">
    <location>
        <begin position="402"/>
        <end position="420"/>
    </location>
</feature>
<dbReference type="PANTHER" id="PTHR13794:SF58">
    <property type="entry name" value="MITOCHONDRIAL ENOLASE SUPERFAMILY MEMBER 1"/>
    <property type="match status" value="1"/>
</dbReference>
<dbReference type="InterPro" id="IPR029065">
    <property type="entry name" value="Enolase_C-like"/>
</dbReference>
<dbReference type="HOGENOM" id="CLU_030273_3_1_11"/>
<accession>A0A0F7G059</accession>
<evidence type="ECO:0000259" key="5">
    <source>
        <dbReference type="SMART" id="SM00922"/>
    </source>
</evidence>
<dbReference type="InterPro" id="IPR036849">
    <property type="entry name" value="Enolase-like_C_sf"/>
</dbReference>
<dbReference type="SMART" id="SM00922">
    <property type="entry name" value="MR_MLE"/>
    <property type="match status" value="1"/>
</dbReference>
<dbReference type="AlphaFoldDB" id="A0A0F7G059"/>
<gene>
    <name evidence="6" type="ORF">SXIM_49390</name>
</gene>
<dbReference type="PATRIC" id="fig|408015.6.peg.5001"/>
<dbReference type="Proteomes" id="UP000034034">
    <property type="component" value="Chromosome"/>
</dbReference>
<evidence type="ECO:0000256" key="1">
    <source>
        <dbReference type="ARBA" id="ARBA00001946"/>
    </source>
</evidence>
<dbReference type="GO" id="GO:0016052">
    <property type="term" value="P:carbohydrate catabolic process"/>
    <property type="evidence" value="ECO:0007669"/>
    <property type="project" value="TreeGrafter"/>
</dbReference>
<dbReference type="KEGG" id="sxi:SXIM_49390"/>
<dbReference type="Gene3D" id="3.30.390.10">
    <property type="entry name" value="Enolase-like, N-terminal domain"/>
    <property type="match status" value="1"/>
</dbReference>
<dbReference type="SUPFAM" id="SSF54826">
    <property type="entry name" value="Enolase N-terminal domain-like"/>
    <property type="match status" value="1"/>
</dbReference>
<organism evidence="6 7">
    <name type="scientific">Streptomyces xiamenensis</name>
    <dbReference type="NCBI Taxonomy" id="408015"/>
    <lineage>
        <taxon>Bacteria</taxon>
        <taxon>Bacillati</taxon>
        <taxon>Actinomycetota</taxon>
        <taxon>Actinomycetes</taxon>
        <taxon>Kitasatosporales</taxon>
        <taxon>Streptomycetaceae</taxon>
        <taxon>Streptomyces</taxon>
    </lineage>
</organism>
<keyword evidence="7" id="KW-1185">Reference proteome</keyword>
<dbReference type="Pfam" id="PF02746">
    <property type="entry name" value="MR_MLE_N"/>
    <property type="match status" value="1"/>
</dbReference>
<dbReference type="InterPro" id="IPR013341">
    <property type="entry name" value="Mandelate_racemase_N_dom"/>
</dbReference>
<feature type="compositionally biased region" description="Pro residues" evidence="4">
    <location>
        <begin position="381"/>
        <end position="395"/>
    </location>
</feature>
<evidence type="ECO:0000256" key="4">
    <source>
        <dbReference type="SAM" id="MobiDB-lite"/>
    </source>
</evidence>
<dbReference type="EMBL" id="CP009922">
    <property type="protein sequence ID" value="AKG46323.1"/>
    <property type="molecule type" value="Genomic_DNA"/>
</dbReference>
<protein>
    <submittedName>
        <fullName evidence="6">Racemase</fullName>
    </submittedName>
</protein>
<dbReference type="CDD" id="cd03316">
    <property type="entry name" value="MR_like"/>
    <property type="match status" value="1"/>
</dbReference>
<dbReference type="InterPro" id="IPR013342">
    <property type="entry name" value="Mandelate_racemase_C"/>
</dbReference>
<evidence type="ECO:0000313" key="6">
    <source>
        <dbReference type="EMBL" id="AKG46323.1"/>
    </source>
</evidence>
<feature type="region of interest" description="Disordered" evidence="4">
    <location>
        <begin position="375"/>
        <end position="420"/>
    </location>
</feature>
<dbReference type="GO" id="GO:0016836">
    <property type="term" value="F:hydro-lyase activity"/>
    <property type="evidence" value="ECO:0007669"/>
    <property type="project" value="TreeGrafter"/>
</dbReference>
<proteinExistence type="predicted"/>
<evidence type="ECO:0000256" key="3">
    <source>
        <dbReference type="ARBA" id="ARBA00022842"/>
    </source>
</evidence>
<keyword evidence="2" id="KW-0479">Metal-binding</keyword>
<keyword evidence="3" id="KW-0460">Magnesium</keyword>
<dbReference type="SUPFAM" id="SSF51604">
    <property type="entry name" value="Enolase C-terminal domain-like"/>
    <property type="match status" value="1"/>
</dbReference>
<dbReference type="InterPro" id="IPR029017">
    <property type="entry name" value="Enolase-like_N"/>
</dbReference>
<dbReference type="PANTHER" id="PTHR13794">
    <property type="entry name" value="ENOLASE SUPERFAMILY, MANDELATE RACEMASE"/>
    <property type="match status" value="1"/>
</dbReference>
<dbReference type="SFLD" id="SFLDS00001">
    <property type="entry name" value="Enolase"/>
    <property type="match status" value="1"/>
</dbReference>